<feature type="region of interest" description="Disordered" evidence="1">
    <location>
        <begin position="1"/>
        <end position="21"/>
    </location>
</feature>
<dbReference type="AlphaFoldDB" id="A0AB37Z109"/>
<organism evidence="2 3">
    <name type="scientific">Bacillus wiedmannii</name>
    <dbReference type="NCBI Taxonomy" id="1890302"/>
    <lineage>
        <taxon>Bacteria</taxon>
        <taxon>Bacillati</taxon>
        <taxon>Bacillota</taxon>
        <taxon>Bacilli</taxon>
        <taxon>Bacillales</taxon>
        <taxon>Bacillaceae</taxon>
        <taxon>Bacillus</taxon>
        <taxon>Bacillus cereus group</taxon>
    </lineage>
</organism>
<protein>
    <submittedName>
        <fullName evidence="2">Uncharacterized protein</fullName>
    </submittedName>
</protein>
<sequence>MEAARSESQGIVAPDHSSYWN</sequence>
<dbReference type="EMBL" id="FMBG01000023">
    <property type="protein sequence ID" value="SCC67617.1"/>
    <property type="molecule type" value="Genomic_DNA"/>
</dbReference>
<comment type="caution">
    <text evidence="2">The sequence shown here is derived from an EMBL/GenBank/DDBJ whole genome shotgun (WGS) entry which is preliminary data.</text>
</comment>
<accession>A0AB37Z109</accession>
<name>A0AB37Z109_9BACI</name>
<evidence type="ECO:0000256" key="1">
    <source>
        <dbReference type="SAM" id="MobiDB-lite"/>
    </source>
</evidence>
<proteinExistence type="predicted"/>
<evidence type="ECO:0000313" key="3">
    <source>
        <dbReference type="Proteomes" id="UP000195728"/>
    </source>
</evidence>
<reference evidence="2 3" key="1">
    <citation type="submission" date="2016-08" db="EMBL/GenBank/DDBJ databases">
        <authorList>
            <person name="Loux V."/>
            <person name="Rue O."/>
        </authorList>
    </citation>
    <scope>NUCLEOTIDE SEQUENCE [LARGE SCALE GENOMIC DNA]</scope>
    <source>
        <strain evidence="2 3">WSBC_10311</strain>
    </source>
</reference>
<gene>
    <name evidence="2" type="ORF">BC10311_05984</name>
</gene>
<evidence type="ECO:0000313" key="2">
    <source>
        <dbReference type="EMBL" id="SCC67617.1"/>
    </source>
</evidence>
<dbReference type="Proteomes" id="UP000195728">
    <property type="component" value="Unassembled WGS sequence"/>
</dbReference>